<dbReference type="GO" id="GO:0030288">
    <property type="term" value="C:outer membrane-bounded periplasmic space"/>
    <property type="evidence" value="ECO:0007669"/>
    <property type="project" value="TreeGrafter"/>
</dbReference>
<dbReference type="STRING" id="1884381.SAMN05518846_101164"/>
<dbReference type="Proteomes" id="UP000198915">
    <property type="component" value="Unassembled WGS sequence"/>
</dbReference>
<dbReference type="GO" id="GO:1901678">
    <property type="term" value="P:iron coordination entity transport"/>
    <property type="evidence" value="ECO:0007669"/>
    <property type="project" value="UniProtKB-ARBA"/>
</dbReference>
<dbReference type="InterPro" id="IPR002491">
    <property type="entry name" value="ABC_transptr_periplasmic_BD"/>
</dbReference>
<evidence type="ECO:0000256" key="6">
    <source>
        <dbReference type="ARBA" id="ARBA00023125"/>
    </source>
</evidence>
<dbReference type="CDD" id="cd01146">
    <property type="entry name" value="FhuD"/>
    <property type="match status" value="1"/>
</dbReference>
<organism evidence="10 11">
    <name type="scientific">Brevibacillus centrosporus</name>
    <dbReference type="NCBI Taxonomy" id="54910"/>
    <lineage>
        <taxon>Bacteria</taxon>
        <taxon>Bacillati</taxon>
        <taxon>Bacillota</taxon>
        <taxon>Bacilli</taxon>
        <taxon>Bacillales</taxon>
        <taxon>Paenibacillaceae</taxon>
        <taxon>Brevibacillus</taxon>
    </lineage>
</organism>
<dbReference type="GO" id="GO:0003700">
    <property type="term" value="F:DNA-binding transcription factor activity"/>
    <property type="evidence" value="ECO:0007669"/>
    <property type="project" value="InterPro"/>
</dbReference>
<dbReference type="PANTHER" id="PTHR30532">
    <property type="entry name" value="IRON III DICITRATE-BINDING PERIPLASMIC PROTEIN"/>
    <property type="match status" value="1"/>
</dbReference>
<evidence type="ECO:0000256" key="3">
    <source>
        <dbReference type="ARBA" id="ARBA00022448"/>
    </source>
</evidence>
<dbReference type="PROSITE" id="PS00041">
    <property type="entry name" value="HTH_ARAC_FAMILY_1"/>
    <property type="match status" value="1"/>
</dbReference>
<evidence type="ECO:0000256" key="7">
    <source>
        <dbReference type="ARBA" id="ARBA00023163"/>
    </source>
</evidence>
<keyword evidence="4" id="KW-0732">Signal</keyword>
<sequence>MFFQDQLMLWNHAALKVVDVRRSILAPGEVLPPSKLAASTFLCTVRGRAQLWLDQTPYATDLYPVCHAGKGASFTVVEVSEPLEYYMILYKASLIMPCREELLRMQRASDPFQSTLGFAPHAPFSLLATIEKLYQQWLKNSALDKLHAKALFHQFIYETLQQLSVHKETATSQRLLEQAVQFMEENYAQKISLDLLANQLGCNPRQLQRLFKAELRIGPMEYLLRLRLERAKDLLTRMQAPLIQIAEAVGYSDSYYFSRMFKKYSGLSPSQFREQAGCRDNPSDLSPSYIVSQKTPMYSVTDENAIHYQYQNTGSSPSNSEAHRLAQSKGGVTEATHRTISHRKGELDLAHTPEKIVVLDYQYIDQLFSLGHLPIGSVFGTSDTSVLLPENLSGKLEGIKRLGTKDEPDLVAIAETSPELIICTQIHEHLYEELVAIAPTVVLDRNEDWRVSLPVLGKMLGKEKEAQKVIDDYNQKIVSLKDALAAKMNGKTVSLIRPRDNMIRLHTTAHRTAKILYRDLGMAAPSMAIDSKRTSSFIGLDAMTELNADHLFVLKDDSNEELTREYQKSAIWKGLRVVKANQVSTVNTTMWIGYYGPIAINRVVDQIAEALL</sequence>
<dbReference type="Pfam" id="PF12833">
    <property type="entry name" value="HTH_18"/>
    <property type="match status" value="1"/>
</dbReference>
<keyword evidence="6" id="KW-0238">DNA-binding</keyword>
<dbReference type="InterPro" id="IPR018062">
    <property type="entry name" value="HTH_AraC-typ_CS"/>
</dbReference>
<name>A0A1I3L283_9BACL</name>
<dbReference type="InterPro" id="IPR009057">
    <property type="entry name" value="Homeodomain-like_sf"/>
</dbReference>
<evidence type="ECO:0000256" key="5">
    <source>
        <dbReference type="ARBA" id="ARBA00023015"/>
    </source>
</evidence>
<comment type="subcellular location">
    <subcellularLocation>
        <location evidence="1">Cell envelope</location>
    </subcellularLocation>
</comment>
<dbReference type="RefSeq" id="WP_092266059.1">
    <property type="nucleotide sequence ID" value="NZ_FORT01000001.1"/>
</dbReference>
<evidence type="ECO:0000313" key="10">
    <source>
        <dbReference type="EMBL" id="SFI78849.1"/>
    </source>
</evidence>
<dbReference type="PRINTS" id="PR00032">
    <property type="entry name" value="HTHARAC"/>
</dbReference>
<dbReference type="SMART" id="SM00342">
    <property type="entry name" value="HTH_ARAC"/>
    <property type="match status" value="1"/>
</dbReference>
<dbReference type="GO" id="GO:0043565">
    <property type="term" value="F:sequence-specific DNA binding"/>
    <property type="evidence" value="ECO:0007669"/>
    <property type="project" value="InterPro"/>
</dbReference>
<keyword evidence="5" id="KW-0805">Transcription regulation</keyword>
<evidence type="ECO:0000256" key="4">
    <source>
        <dbReference type="ARBA" id="ARBA00022729"/>
    </source>
</evidence>
<keyword evidence="3" id="KW-0813">Transport</keyword>
<dbReference type="InterPro" id="IPR020449">
    <property type="entry name" value="Tscrpt_reg_AraC-type_HTH"/>
</dbReference>
<keyword evidence="7" id="KW-0804">Transcription</keyword>
<dbReference type="Pfam" id="PF01497">
    <property type="entry name" value="Peripla_BP_2"/>
    <property type="match status" value="1"/>
</dbReference>
<dbReference type="SUPFAM" id="SSF46689">
    <property type="entry name" value="Homeodomain-like"/>
    <property type="match status" value="2"/>
</dbReference>
<comment type="similarity">
    <text evidence="2">Belongs to the bacterial solute-binding protein 8 family.</text>
</comment>
<evidence type="ECO:0000259" key="8">
    <source>
        <dbReference type="PROSITE" id="PS01124"/>
    </source>
</evidence>
<feature type="domain" description="Fe/B12 periplasmic-binding" evidence="9">
    <location>
        <begin position="355"/>
        <end position="612"/>
    </location>
</feature>
<feature type="domain" description="HTH araC/xylS-type" evidence="8">
    <location>
        <begin position="177"/>
        <end position="275"/>
    </location>
</feature>
<keyword evidence="11" id="KW-1185">Reference proteome</keyword>
<dbReference type="Gene3D" id="3.40.50.1980">
    <property type="entry name" value="Nitrogenase molybdenum iron protein domain"/>
    <property type="match status" value="2"/>
</dbReference>
<dbReference type="PANTHER" id="PTHR30532:SF29">
    <property type="entry name" value="FE(3+) DICITRATE-BINDING PERIPLASMIC PROTEIN"/>
    <property type="match status" value="1"/>
</dbReference>
<dbReference type="AlphaFoldDB" id="A0A1I3L283"/>
<evidence type="ECO:0000259" key="9">
    <source>
        <dbReference type="PROSITE" id="PS50983"/>
    </source>
</evidence>
<accession>A0A1I3L283</accession>
<dbReference type="Gene3D" id="1.10.10.60">
    <property type="entry name" value="Homeodomain-like"/>
    <property type="match status" value="2"/>
</dbReference>
<dbReference type="PROSITE" id="PS50983">
    <property type="entry name" value="FE_B12_PBP"/>
    <property type="match status" value="1"/>
</dbReference>
<evidence type="ECO:0000256" key="2">
    <source>
        <dbReference type="ARBA" id="ARBA00008814"/>
    </source>
</evidence>
<reference evidence="11" key="1">
    <citation type="submission" date="2016-10" db="EMBL/GenBank/DDBJ databases">
        <authorList>
            <person name="Varghese N."/>
            <person name="Submissions S."/>
        </authorList>
    </citation>
    <scope>NUCLEOTIDE SEQUENCE [LARGE SCALE GENOMIC DNA]</scope>
    <source>
        <strain evidence="11">OK042</strain>
    </source>
</reference>
<evidence type="ECO:0000256" key="1">
    <source>
        <dbReference type="ARBA" id="ARBA00004196"/>
    </source>
</evidence>
<protein>
    <submittedName>
        <fullName evidence="10">Iron complex transport system substrate-binding protein</fullName>
    </submittedName>
</protein>
<proteinExistence type="inferred from homology"/>
<dbReference type="SUPFAM" id="SSF53807">
    <property type="entry name" value="Helical backbone' metal receptor"/>
    <property type="match status" value="1"/>
</dbReference>
<evidence type="ECO:0000313" key="11">
    <source>
        <dbReference type="Proteomes" id="UP000198915"/>
    </source>
</evidence>
<dbReference type="PROSITE" id="PS01124">
    <property type="entry name" value="HTH_ARAC_FAMILY_2"/>
    <property type="match status" value="1"/>
</dbReference>
<dbReference type="InterPro" id="IPR018060">
    <property type="entry name" value="HTH_AraC"/>
</dbReference>
<dbReference type="InterPro" id="IPR051313">
    <property type="entry name" value="Bact_iron-sidero_bind"/>
</dbReference>
<gene>
    <name evidence="10" type="ORF">SAMN05518846_101164</name>
</gene>
<dbReference type="EMBL" id="FORT01000001">
    <property type="protein sequence ID" value="SFI78849.1"/>
    <property type="molecule type" value="Genomic_DNA"/>
</dbReference>